<dbReference type="EMBL" id="CAJPVJ010028806">
    <property type="protein sequence ID" value="CAG2179803.1"/>
    <property type="molecule type" value="Genomic_DNA"/>
</dbReference>
<reference evidence="1" key="1">
    <citation type="submission" date="2020-11" db="EMBL/GenBank/DDBJ databases">
        <authorList>
            <person name="Tran Van P."/>
        </authorList>
    </citation>
    <scope>NUCLEOTIDE SEQUENCE</scope>
</reference>
<evidence type="ECO:0000313" key="2">
    <source>
        <dbReference type="Proteomes" id="UP000728032"/>
    </source>
</evidence>
<name>A0A7R9MM90_9ACAR</name>
<dbReference type="EMBL" id="OC943631">
    <property type="protein sequence ID" value="CAD7662667.1"/>
    <property type="molecule type" value="Genomic_DNA"/>
</dbReference>
<dbReference type="OrthoDB" id="26399at2759"/>
<proteinExistence type="predicted"/>
<dbReference type="Proteomes" id="UP000728032">
    <property type="component" value="Unassembled WGS sequence"/>
</dbReference>
<accession>A0A7R9MM90</accession>
<dbReference type="AlphaFoldDB" id="A0A7R9MM90"/>
<gene>
    <name evidence="1" type="ORF">ONB1V03_LOCUS19227</name>
</gene>
<evidence type="ECO:0000313" key="1">
    <source>
        <dbReference type="EMBL" id="CAD7662667.1"/>
    </source>
</evidence>
<sequence>MDLRLISNYSLRSDASLQKETIEYFERLKSDELGWKLCVECLVSRHVTDESAVFFCLQ</sequence>
<dbReference type="Gene3D" id="1.25.10.10">
    <property type="entry name" value="Leucine-rich Repeat Variant"/>
    <property type="match status" value="1"/>
</dbReference>
<feature type="non-terminal residue" evidence="1">
    <location>
        <position position="1"/>
    </location>
</feature>
<dbReference type="InterPro" id="IPR011989">
    <property type="entry name" value="ARM-like"/>
</dbReference>
<protein>
    <submittedName>
        <fullName evidence="1">Uncharacterized protein</fullName>
    </submittedName>
</protein>
<keyword evidence="2" id="KW-1185">Reference proteome</keyword>
<organism evidence="1">
    <name type="scientific">Oppiella nova</name>
    <dbReference type="NCBI Taxonomy" id="334625"/>
    <lineage>
        <taxon>Eukaryota</taxon>
        <taxon>Metazoa</taxon>
        <taxon>Ecdysozoa</taxon>
        <taxon>Arthropoda</taxon>
        <taxon>Chelicerata</taxon>
        <taxon>Arachnida</taxon>
        <taxon>Acari</taxon>
        <taxon>Acariformes</taxon>
        <taxon>Sarcoptiformes</taxon>
        <taxon>Oribatida</taxon>
        <taxon>Brachypylina</taxon>
        <taxon>Oppioidea</taxon>
        <taxon>Oppiidae</taxon>
        <taxon>Oppiella</taxon>
    </lineage>
</organism>